<keyword evidence="4 11" id="KW-1133">Transmembrane helix</keyword>
<accession>A0A3P9NEK6</accession>
<feature type="transmembrane region" description="Helical" evidence="11">
    <location>
        <begin position="35"/>
        <end position="59"/>
    </location>
</feature>
<evidence type="ECO:0000256" key="1">
    <source>
        <dbReference type="ARBA" id="ARBA00004141"/>
    </source>
</evidence>
<feature type="transmembrane region" description="Helical" evidence="11">
    <location>
        <begin position="252"/>
        <end position="273"/>
    </location>
</feature>
<dbReference type="FunFam" id="1.20.1070.10:FF:000034">
    <property type="entry name" value="G-protein coupled receptor 1"/>
    <property type="match status" value="1"/>
</dbReference>
<evidence type="ECO:0000259" key="12">
    <source>
        <dbReference type="PROSITE" id="PS50262"/>
    </source>
</evidence>
<evidence type="ECO:0000256" key="9">
    <source>
        <dbReference type="ARBA" id="ARBA00023224"/>
    </source>
</evidence>
<dbReference type="InterPro" id="IPR000826">
    <property type="entry name" value="Formyl_rcpt-rel"/>
</dbReference>
<evidence type="ECO:0000256" key="6">
    <source>
        <dbReference type="ARBA" id="ARBA00023136"/>
    </source>
</evidence>
<sequence length="362" mass="41389">MTAMDTNTSIHQINNTEESMSSSDYYANLKKSLHILSLCVFGMACVLGVFGNGLVIWVAGFRMKKTVNTVWFLNLAVADFLFTAFLPLSITYQALNFHWMFGKLMCKLNGTVNFLNLYASVYTLVAISVDRLVSVVWPVWAQIHRNVRKASYMSLCVWAFALTLSLPSFVFRDTESYDNITICYNNYAFSNNYTNPDVIQLQHFRHRSMTVTRLLLGFIIPFSVMVSCYSIIIHRLRNSPTLAKRSGRPFRVIATIIITFFLCWAPFHIMTIVELKRFDPNSQSETLAHVIGIGIPLATCLAYINSCLNPVLYIFIGQDFKDKICKSILKVLETVFQEDEIHTYTKSTTTSENKRFDHNTEL</sequence>
<dbReference type="GO" id="GO:0006935">
    <property type="term" value="P:chemotaxis"/>
    <property type="evidence" value="ECO:0007669"/>
    <property type="project" value="UniProtKB-KW"/>
</dbReference>
<feature type="transmembrane region" description="Helical" evidence="11">
    <location>
        <begin position="71"/>
        <end position="95"/>
    </location>
</feature>
<evidence type="ECO:0000256" key="2">
    <source>
        <dbReference type="ARBA" id="ARBA00022500"/>
    </source>
</evidence>
<dbReference type="InterPro" id="IPR000276">
    <property type="entry name" value="GPCR_Rhodpsn"/>
</dbReference>
<dbReference type="GO" id="GO:0006954">
    <property type="term" value="P:inflammatory response"/>
    <property type="evidence" value="ECO:0007669"/>
    <property type="project" value="TreeGrafter"/>
</dbReference>
<dbReference type="Proteomes" id="UP000242638">
    <property type="component" value="Unassembled WGS sequence"/>
</dbReference>
<dbReference type="Pfam" id="PF00001">
    <property type="entry name" value="7tm_1"/>
    <property type="match status" value="1"/>
</dbReference>
<reference evidence="13" key="3">
    <citation type="submission" date="2025-09" db="UniProtKB">
        <authorList>
            <consortium name="Ensembl"/>
        </authorList>
    </citation>
    <scope>IDENTIFICATION</scope>
    <source>
        <strain evidence="13">Guanapo</strain>
    </source>
</reference>
<evidence type="ECO:0000313" key="13">
    <source>
        <dbReference type="Ensembl" id="ENSPREP00000008006.1"/>
    </source>
</evidence>
<keyword evidence="5" id="KW-0297">G-protein coupled receptor</keyword>
<evidence type="ECO:0000256" key="3">
    <source>
        <dbReference type="ARBA" id="ARBA00022692"/>
    </source>
</evidence>
<keyword evidence="2" id="KW-0145">Chemotaxis</keyword>
<protein>
    <submittedName>
        <fullName evidence="13">Formyl peptide receptor 1</fullName>
    </submittedName>
</protein>
<feature type="domain" description="G-protein coupled receptors family 1 profile" evidence="12">
    <location>
        <begin position="51"/>
        <end position="313"/>
    </location>
</feature>
<dbReference type="PANTHER" id="PTHR24225">
    <property type="entry name" value="CHEMOTACTIC RECEPTOR"/>
    <property type="match status" value="1"/>
</dbReference>
<keyword evidence="9" id="KW-0807">Transducer</keyword>
<reference evidence="14" key="1">
    <citation type="submission" date="2013-11" db="EMBL/GenBank/DDBJ databases">
        <title>The genomic landscape of the Guanapo guppy.</title>
        <authorList>
            <person name="Kuenstner A."/>
            <person name="Dreyer C."/>
        </authorList>
    </citation>
    <scope>NUCLEOTIDE SEQUENCE</scope>
    <source>
        <strain evidence="14">Guanapo</strain>
    </source>
</reference>
<evidence type="ECO:0000313" key="14">
    <source>
        <dbReference type="Proteomes" id="UP000242638"/>
    </source>
</evidence>
<dbReference type="GeneTree" id="ENSGT01020000230438"/>
<reference evidence="13" key="2">
    <citation type="submission" date="2025-08" db="UniProtKB">
        <authorList>
            <consortium name="Ensembl"/>
        </authorList>
    </citation>
    <scope>IDENTIFICATION</scope>
    <source>
        <strain evidence="13">Guanapo</strain>
    </source>
</reference>
<feature type="transmembrane region" description="Helical" evidence="11">
    <location>
        <begin position="115"/>
        <end position="140"/>
    </location>
</feature>
<dbReference type="Ensembl" id="ENSPRET00000008099.1">
    <property type="protein sequence ID" value="ENSPREP00000008006.1"/>
    <property type="gene ID" value="ENSPREG00000005484.1"/>
</dbReference>
<dbReference type="PRINTS" id="PR00526">
    <property type="entry name" value="FMETLEUPHER"/>
</dbReference>
<dbReference type="PROSITE" id="PS50262">
    <property type="entry name" value="G_PROTEIN_RECEP_F1_2"/>
    <property type="match status" value="1"/>
</dbReference>
<name>A0A3P9NEK6_POERE</name>
<evidence type="ECO:0000256" key="8">
    <source>
        <dbReference type="ARBA" id="ARBA00023170"/>
    </source>
</evidence>
<dbReference type="Bgee" id="ENSPREG00000005484">
    <property type="expression patterns" value="Expressed in caudal fin and 1 other cell type or tissue"/>
</dbReference>
<keyword evidence="8" id="KW-0675">Receptor</keyword>
<evidence type="ECO:0000256" key="4">
    <source>
        <dbReference type="ARBA" id="ARBA00022989"/>
    </source>
</evidence>
<evidence type="ECO:0000256" key="11">
    <source>
        <dbReference type="SAM" id="Phobius"/>
    </source>
</evidence>
<keyword evidence="3 11" id="KW-0812">Transmembrane</keyword>
<dbReference type="GO" id="GO:0007200">
    <property type="term" value="P:phospholipase C-activating G protein-coupled receptor signaling pathway"/>
    <property type="evidence" value="ECO:0007669"/>
    <property type="project" value="TreeGrafter"/>
</dbReference>
<comment type="subcellular location">
    <subcellularLocation>
        <location evidence="1">Membrane</location>
        <topology evidence="1">Multi-pass membrane protein</topology>
    </subcellularLocation>
</comment>
<dbReference type="GO" id="GO:0004930">
    <property type="term" value="F:G protein-coupled receptor activity"/>
    <property type="evidence" value="ECO:0007669"/>
    <property type="project" value="UniProtKB-KW"/>
</dbReference>
<feature type="transmembrane region" description="Helical" evidence="11">
    <location>
        <begin position="152"/>
        <end position="171"/>
    </location>
</feature>
<dbReference type="AlphaFoldDB" id="A0A3P9NEK6"/>
<feature type="transmembrane region" description="Helical" evidence="11">
    <location>
        <begin position="293"/>
        <end position="316"/>
    </location>
</feature>
<dbReference type="SUPFAM" id="SSF81321">
    <property type="entry name" value="Family A G protein-coupled receptor-like"/>
    <property type="match status" value="1"/>
</dbReference>
<dbReference type="PANTHER" id="PTHR24225:SF68">
    <property type="entry name" value="C3A ANAPHYLATOXIN CHEMOTACTIC RECEPTOR-LIKE-RELATED"/>
    <property type="match status" value="1"/>
</dbReference>
<dbReference type="GO" id="GO:0007204">
    <property type="term" value="P:positive regulation of cytosolic calcium ion concentration"/>
    <property type="evidence" value="ECO:0007669"/>
    <property type="project" value="TreeGrafter"/>
</dbReference>
<feature type="transmembrane region" description="Helical" evidence="11">
    <location>
        <begin position="214"/>
        <end position="232"/>
    </location>
</feature>
<evidence type="ECO:0000256" key="7">
    <source>
        <dbReference type="ARBA" id="ARBA00023157"/>
    </source>
</evidence>
<dbReference type="GO" id="GO:0005886">
    <property type="term" value="C:plasma membrane"/>
    <property type="evidence" value="ECO:0007669"/>
    <property type="project" value="TreeGrafter"/>
</dbReference>
<evidence type="ECO:0000256" key="10">
    <source>
        <dbReference type="ARBA" id="ARBA00025736"/>
    </source>
</evidence>
<evidence type="ECO:0000256" key="5">
    <source>
        <dbReference type="ARBA" id="ARBA00023040"/>
    </source>
</evidence>
<organism evidence="13 14">
    <name type="scientific">Poecilia reticulata</name>
    <name type="common">Guppy</name>
    <name type="synonym">Acanthophacelus reticulatus</name>
    <dbReference type="NCBI Taxonomy" id="8081"/>
    <lineage>
        <taxon>Eukaryota</taxon>
        <taxon>Metazoa</taxon>
        <taxon>Chordata</taxon>
        <taxon>Craniata</taxon>
        <taxon>Vertebrata</taxon>
        <taxon>Euteleostomi</taxon>
        <taxon>Actinopterygii</taxon>
        <taxon>Neopterygii</taxon>
        <taxon>Teleostei</taxon>
        <taxon>Neoteleostei</taxon>
        <taxon>Acanthomorphata</taxon>
        <taxon>Ovalentaria</taxon>
        <taxon>Atherinomorphae</taxon>
        <taxon>Cyprinodontiformes</taxon>
        <taxon>Poeciliidae</taxon>
        <taxon>Poeciliinae</taxon>
        <taxon>Poecilia</taxon>
    </lineage>
</organism>
<dbReference type="InterPro" id="IPR017452">
    <property type="entry name" value="GPCR_Rhodpsn_7TM"/>
</dbReference>
<proteinExistence type="inferred from homology"/>
<keyword evidence="7" id="KW-1015">Disulfide bond</keyword>
<comment type="similarity">
    <text evidence="10">Belongs to the chemokine-like receptor (CMKLR) family.</text>
</comment>
<dbReference type="PRINTS" id="PR00237">
    <property type="entry name" value="GPCRRHODOPSN"/>
</dbReference>
<dbReference type="GO" id="GO:0004875">
    <property type="term" value="F:complement receptor activity"/>
    <property type="evidence" value="ECO:0007669"/>
    <property type="project" value="TreeGrafter"/>
</dbReference>
<dbReference type="OMA" id="LWRMRHK"/>
<keyword evidence="6 11" id="KW-0472">Membrane</keyword>
<keyword evidence="14" id="KW-1185">Reference proteome</keyword>
<dbReference type="Gene3D" id="1.20.1070.10">
    <property type="entry name" value="Rhodopsin 7-helix transmembrane proteins"/>
    <property type="match status" value="1"/>
</dbReference>
<dbReference type="STRING" id="8081.ENSPREP00000008006"/>